<evidence type="ECO:0000256" key="4">
    <source>
        <dbReference type="ARBA" id="ARBA00023002"/>
    </source>
</evidence>
<comment type="cofactor">
    <cofactor evidence="6">
        <name>heme</name>
        <dbReference type="ChEBI" id="CHEBI:30413"/>
    </cofactor>
</comment>
<organism evidence="7 8">
    <name type="scientific">Claviceps humidiphila</name>
    <dbReference type="NCBI Taxonomy" id="1294629"/>
    <lineage>
        <taxon>Eukaryota</taxon>
        <taxon>Fungi</taxon>
        <taxon>Dikarya</taxon>
        <taxon>Ascomycota</taxon>
        <taxon>Pezizomycotina</taxon>
        <taxon>Sordariomycetes</taxon>
        <taxon>Hypocreomycetidae</taxon>
        <taxon>Hypocreales</taxon>
        <taxon>Clavicipitaceae</taxon>
        <taxon>Claviceps</taxon>
    </lineage>
</organism>
<dbReference type="PANTHER" id="PTHR24305">
    <property type="entry name" value="CYTOCHROME P450"/>
    <property type="match status" value="1"/>
</dbReference>
<dbReference type="SUPFAM" id="SSF48264">
    <property type="entry name" value="Cytochrome P450"/>
    <property type="match status" value="1"/>
</dbReference>
<evidence type="ECO:0000256" key="5">
    <source>
        <dbReference type="ARBA" id="ARBA00023004"/>
    </source>
</evidence>
<evidence type="ECO:0000313" key="8">
    <source>
        <dbReference type="Proteomes" id="UP000732380"/>
    </source>
</evidence>
<dbReference type="InterPro" id="IPR050121">
    <property type="entry name" value="Cytochrome_P450_monoxygenase"/>
</dbReference>
<dbReference type="GO" id="GO:0005506">
    <property type="term" value="F:iron ion binding"/>
    <property type="evidence" value="ECO:0007669"/>
    <property type="project" value="InterPro"/>
</dbReference>
<dbReference type="PANTHER" id="PTHR24305:SF96">
    <property type="entry name" value="CYTOCHROME P450 MONOOXYGENASE STCB-RELATED"/>
    <property type="match status" value="1"/>
</dbReference>
<dbReference type="Gene3D" id="1.10.630.10">
    <property type="entry name" value="Cytochrome P450"/>
    <property type="match status" value="1"/>
</dbReference>
<evidence type="ECO:0000256" key="2">
    <source>
        <dbReference type="ARBA" id="ARBA00022617"/>
    </source>
</evidence>
<sequence>MWTVGTLVSGIVALGLCLLINQGIRTIRVAFDAQLVRIPGPIISRFTSLMLKINTLRGQRTRYIHSLHQQYGPFVRVAPREVSISDLDSVRQIHRIGTPFRKAAWYKKITQQPPDDQCTVFAIQDSRKASARRKLFQRSATRAAVQQWEPVVARLANLTIQKIKKDISVKGTADVAKWWSMMAADVLTSLAFGESYRIIETEQRPTLITDLEAMPFLSTLQLEVPWLWPLVKRLPLPGLLGTPTIIFGRIQEYGSIAVRNARASSQRGIKTLFSEMLPGPHEDAQEQPLSDTVIALESINLIFAGVDTTTTALTYLVYAVLQEDAIKEDLVHELASCSDDASWDDLEQLPFLHGVIQETLRLYPPVPATLRREVPPEGALLGGYVMPAGITVGAQAYTLHRDPAIWDNPERFEPRRWTNPTPDMNAAFMPFGGTARTCLGQNLARLELLHATSRFFRHCPHAVLSCNTTQEGMIMLDYFAGWPKGGRCEITDGMMM</sequence>
<keyword evidence="4" id="KW-0560">Oxidoreductase</keyword>
<evidence type="ECO:0000256" key="6">
    <source>
        <dbReference type="PIRSR" id="PIRSR602401-1"/>
    </source>
</evidence>
<accession>A0A9P7Q3B4</accession>
<dbReference type="PRINTS" id="PR00463">
    <property type="entry name" value="EP450I"/>
</dbReference>
<comment type="caution">
    <text evidence="7">The sequence shown here is derived from an EMBL/GenBank/DDBJ whole genome shotgun (WGS) entry which is preliminary data.</text>
</comment>
<evidence type="ECO:0000313" key="7">
    <source>
        <dbReference type="EMBL" id="KAG6114965.1"/>
    </source>
</evidence>
<dbReference type="AlphaFoldDB" id="A0A9P7Q3B4"/>
<proteinExistence type="inferred from homology"/>
<evidence type="ECO:0000256" key="1">
    <source>
        <dbReference type="ARBA" id="ARBA00010617"/>
    </source>
</evidence>
<protein>
    <recommendedName>
        <fullName evidence="9">Cytochrome P450</fullName>
    </recommendedName>
</protein>
<dbReference type="PRINTS" id="PR00385">
    <property type="entry name" value="P450"/>
</dbReference>
<reference evidence="7 8" key="1">
    <citation type="journal article" date="2020" name="bioRxiv">
        <title>Whole genome comparisons of ergot fungi reveals the divergence and evolution of species within the genus Claviceps are the result of varying mechanisms driving genome evolution and host range expansion.</title>
        <authorList>
            <person name="Wyka S.A."/>
            <person name="Mondo S.J."/>
            <person name="Liu M."/>
            <person name="Dettman J."/>
            <person name="Nalam V."/>
            <person name="Broders K.D."/>
        </authorList>
    </citation>
    <scope>NUCLEOTIDE SEQUENCE [LARGE SCALE GENOMIC DNA]</scope>
    <source>
        <strain evidence="7 8">LM576</strain>
    </source>
</reference>
<name>A0A9P7Q3B4_9HYPO</name>
<dbReference type="GO" id="GO:0004497">
    <property type="term" value="F:monooxygenase activity"/>
    <property type="evidence" value="ECO:0007669"/>
    <property type="project" value="InterPro"/>
</dbReference>
<dbReference type="GO" id="GO:0020037">
    <property type="term" value="F:heme binding"/>
    <property type="evidence" value="ECO:0007669"/>
    <property type="project" value="InterPro"/>
</dbReference>
<evidence type="ECO:0008006" key="9">
    <source>
        <dbReference type="Google" id="ProtNLM"/>
    </source>
</evidence>
<gene>
    <name evidence="7" type="ORF">E4U13_003096</name>
</gene>
<dbReference type="InterPro" id="IPR002401">
    <property type="entry name" value="Cyt_P450_E_grp-I"/>
</dbReference>
<keyword evidence="3 6" id="KW-0479">Metal-binding</keyword>
<keyword evidence="2 6" id="KW-0349">Heme</keyword>
<keyword evidence="8" id="KW-1185">Reference proteome</keyword>
<feature type="binding site" description="axial binding residue" evidence="6">
    <location>
        <position position="438"/>
    </location>
    <ligand>
        <name>heme</name>
        <dbReference type="ChEBI" id="CHEBI:30413"/>
    </ligand>
    <ligandPart>
        <name>Fe</name>
        <dbReference type="ChEBI" id="CHEBI:18248"/>
    </ligandPart>
</feature>
<dbReference type="InterPro" id="IPR001128">
    <property type="entry name" value="Cyt_P450"/>
</dbReference>
<dbReference type="InterPro" id="IPR036396">
    <property type="entry name" value="Cyt_P450_sf"/>
</dbReference>
<evidence type="ECO:0000256" key="3">
    <source>
        <dbReference type="ARBA" id="ARBA00022723"/>
    </source>
</evidence>
<dbReference type="EMBL" id="SRQM01000245">
    <property type="protein sequence ID" value="KAG6114965.1"/>
    <property type="molecule type" value="Genomic_DNA"/>
</dbReference>
<comment type="similarity">
    <text evidence="1">Belongs to the cytochrome P450 family.</text>
</comment>
<keyword evidence="5 6" id="KW-0408">Iron</keyword>
<dbReference type="Proteomes" id="UP000732380">
    <property type="component" value="Unassembled WGS sequence"/>
</dbReference>
<dbReference type="Pfam" id="PF00067">
    <property type="entry name" value="p450"/>
    <property type="match status" value="1"/>
</dbReference>
<dbReference type="GO" id="GO:0016705">
    <property type="term" value="F:oxidoreductase activity, acting on paired donors, with incorporation or reduction of molecular oxygen"/>
    <property type="evidence" value="ECO:0007669"/>
    <property type="project" value="InterPro"/>
</dbReference>